<dbReference type="PROSITE" id="PS51186">
    <property type="entry name" value="GNAT"/>
    <property type="match status" value="1"/>
</dbReference>
<accession>A0ABQ6LGN8</accession>
<protein>
    <submittedName>
        <fullName evidence="4">GNAT family N-acetyltransferase</fullName>
    </submittedName>
</protein>
<proteinExistence type="predicted"/>
<dbReference type="RefSeq" id="WP_285670925.1">
    <property type="nucleotide sequence ID" value="NZ_BSYI01000008.1"/>
</dbReference>
<evidence type="ECO:0000256" key="2">
    <source>
        <dbReference type="ARBA" id="ARBA00023315"/>
    </source>
</evidence>
<keyword evidence="5" id="KW-1185">Reference proteome</keyword>
<organism evidence="4 5">
    <name type="scientific">Paralimibaculum aggregatum</name>
    <dbReference type="NCBI Taxonomy" id="3036245"/>
    <lineage>
        <taxon>Bacteria</taxon>
        <taxon>Pseudomonadati</taxon>
        <taxon>Pseudomonadota</taxon>
        <taxon>Alphaproteobacteria</taxon>
        <taxon>Rhodobacterales</taxon>
        <taxon>Paracoccaceae</taxon>
        <taxon>Paralimibaculum</taxon>
    </lineage>
</organism>
<name>A0ABQ6LGN8_9RHOB</name>
<keyword evidence="1" id="KW-0808">Transferase</keyword>
<gene>
    <name evidence="4" type="ORF">LNKW23_13800</name>
</gene>
<comment type="caution">
    <text evidence="4">The sequence shown here is derived from an EMBL/GenBank/DDBJ whole genome shotgun (WGS) entry which is preliminary data.</text>
</comment>
<dbReference type="Gene3D" id="3.40.630.30">
    <property type="match status" value="1"/>
</dbReference>
<dbReference type="PANTHER" id="PTHR43877:SF2">
    <property type="entry name" value="AMINOALKYLPHOSPHONATE N-ACETYLTRANSFERASE-RELATED"/>
    <property type="match status" value="1"/>
</dbReference>
<dbReference type="PANTHER" id="PTHR43877">
    <property type="entry name" value="AMINOALKYLPHOSPHONATE N-ACETYLTRANSFERASE-RELATED-RELATED"/>
    <property type="match status" value="1"/>
</dbReference>
<dbReference type="Pfam" id="PF00583">
    <property type="entry name" value="Acetyltransf_1"/>
    <property type="match status" value="1"/>
</dbReference>
<sequence length="146" mass="15481">MRIREAVAADVPAIVALLADDGLGRGREAPGDPAYARAFAAMQAMPGNVYLVAERDGALIGCLQVTLIPGLSRRGLTRAQIEGVRVAAAARGQRVGEALMQAAIGRAREAGCGLVQLTTDLRRADAHRFYERLGFEATHQGMKLSL</sequence>
<evidence type="ECO:0000313" key="5">
    <source>
        <dbReference type="Proteomes" id="UP001239909"/>
    </source>
</evidence>
<feature type="domain" description="N-acetyltransferase" evidence="3">
    <location>
        <begin position="1"/>
        <end position="146"/>
    </location>
</feature>
<dbReference type="InterPro" id="IPR050832">
    <property type="entry name" value="Bact_Acetyltransf"/>
</dbReference>
<dbReference type="InterPro" id="IPR016181">
    <property type="entry name" value="Acyl_CoA_acyltransferase"/>
</dbReference>
<dbReference type="CDD" id="cd04301">
    <property type="entry name" value="NAT_SF"/>
    <property type="match status" value="1"/>
</dbReference>
<dbReference type="InterPro" id="IPR000182">
    <property type="entry name" value="GNAT_dom"/>
</dbReference>
<evidence type="ECO:0000313" key="4">
    <source>
        <dbReference type="EMBL" id="GMG82167.1"/>
    </source>
</evidence>
<dbReference type="SUPFAM" id="SSF55729">
    <property type="entry name" value="Acyl-CoA N-acyltransferases (Nat)"/>
    <property type="match status" value="1"/>
</dbReference>
<dbReference type="Proteomes" id="UP001239909">
    <property type="component" value="Unassembled WGS sequence"/>
</dbReference>
<evidence type="ECO:0000256" key="1">
    <source>
        <dbReference type="ARBA" id="ARBA00022679"/>
    </source>
</evidence>
<dbReference type="EMBL" id="BSYI01000008">
    <property type="protein sequence ID" value="GMG82167.1"/>
    <property type="molecule type" value="Genomic_DNA"/>
</dbReference>
<reference evidence="4 5" key="1">
    <citation type="submission" date="2023-04" db="EMBL/GenBank/DDBJ databases">
        <title>Marinoamorphus aggregata gen. nov., sp. Nov., isolate from tissue of brittle star Ophioplocus japonicus.</title>
        <authorList>
            <person name="Kawano K."/>
            <person name="Sawayama S."/>
            <person name="Nakagawa S."/>
        </authorList>
    </citation>
    <scope>NUCLEOTIDE SEQUENCE [LARGE SCALE GENOMIC DNA]</scope>
    <source>
        <strain evidence="4 5">NKW23</strain>
    </source>
</reference>
<keyword evidence="2" id="KW-0012">Acyltransferase</keyword>
<evidence type="ECO:0000259" key="3">
    <source>
        <dbReference type="PROSITE" id="PS51186"/>
    </source>
</evidence>